<feature type="domain" description="Ubiquitin-like" evidence="5">
    <location>
        <begin position="58"/>
        <end position="127"/>
    </location>
</feature>
<protein>
    <recommendedName>
        <fullName evidence="5">Ubiquitin-like domain-containing protein</fullName>
    </recommendedName>
</protein>
<feature type="repeat" description="WD" evidence="3">
    <location>
        <begin position="241"/>
        <end position="282"/>
    </location>
</feature>
<dbReference type="PROSITE" id="PS00678">
    <property type="entry name" value="WD_REPEATS_1"/>
    <property type="match status" value="2"/>
</dbReference>
<evidence type="ECO:0000313" key="7">
    <source>
        <dbReference type="EMBL" id="CAE8662100.1"/>
    </source>
</evidence>
<dbReference type="InterPro" id="IPR015943">
    <property type="entry name" value="WD40/YVTN_repeat-like_dom_sf"/>
</dbReference>
<evidence type="ECO:0000256" key="3">
    <source>
        <dbReference type="PROSITE-ProRule" id="PRU00221"/>
    </source>
</evidence>
<dbReference type="AlphaFoldDB" id="A0A813J427"/>
<proteinExistence type="predicted"/>
<name>A0A813J427_POLGL</name>
<feature type="repeat" description="WD" evidence="3">
    <location>
        <begin position="199"/>
        <end position="240"/>
    </location>
</feature>
<dbReference type="InterPro" id="IPR029071">
    <property type="entry name" value="Ubiquitin-like_domsf"/>
</dbReference>
<feature type="compositionally biased region" description="Low complexity" evidence="4">
    <location>
        <begin position="442"/>
        <end position="456"/>
    </location>
</feature>
<dbReference type="InterPro" id="IPR001680">
    <property type="entry name" value="WD40_rpt"/>
</dbReference>
<dbReference type="InterPro" id="IPR019775">
    <property type="entry name" value="WD40_repeat_CS"/>
</dbReference>
<dbReference type="CDD" id="cd00200">
    <property type="entry name" value="WD40"/>
    <property type="match status" value="1"/>
</dbReference>
<dbReference type="InterPro" id="IPR036322">
    <property type="entry name" value="WD40_repeat_dom_sf"/>
</dbReference>
<sequence>MSDGAGGSNYGDQDLQKRLDYPDQSVEDEIQEEDRPPIFAPPRQPELLQKSRSAKDLIRIFVQQMNGDRLVAMKVGPDHTVKDIVKAIGHAAGVQAPLLLAFQSRVLDERGRVKEVGLRDGSSLTAIRYPELFVAVAHEDGSVALWSAETGQRERLVQGNRGAVLAVAFSPNGTMIVSGCMDGTLSLWNVATGVREALFQGHRGPVMTVACCPDGVTVASGSLDRSVKLWEMHTGANICSLPGHGGPIGAVVFSPDGGYLASAAADNTAKLWHVSRRHCLATFEGHRMALTSVAFSQYGTVLATGSADASVRIWATESTQENKGKCWRRLKGHKGAVRSVSFLPPQGELLAVGVADGSAMLWDVRNAICVRAIGSHSGPELRSLAVSPAGSLIAMGSEDGSVQLWKTESAQQCLRLPGHASAVHQVAFSAGLGPTGKRTALPSDSQPGSQQRSGSRVPSQQGPPSKQRHAHEEGEKQKTLAISRSEPQMRLPSLPGSSAQSQRPPSSPKPPPAIPTVSGTGLPSNVFFGASR</sequence>
<evidence type="ECO:0000256" key="1">
    <source>
        <dbReference type="ARBA" id="ARBA00022574"/>
    </source>
</evidence>
<feature type="repeat" description="WD" evidence="3">
    <location>
        <begin position="381"/>
        <end position="415"/>
    </location>
</feature>
<keyword evidence="2" id="KW-0677">Repeat</keyword>
<feature type="compositionally biased region" description="Pro residues" evidence="4">
    <location>
        <begin position="505"/>
        <end position="514"/>
    </location>
</feature>
<dbReference type="InterPro" id="IPR000626">
    <property type="entry name" value="Ubiquitin-like_dom"/>
</dbReference>
<evidence type="ECO:0000256" key="2">
    <source>
        <dbReference type="ARBA" id="ARBA00022737"/>
    </source>
</evidence>
<dbReference type="PROSITE" id="PS50294">
    <property type="entry name" value="WD_REPEATS_REGION"/>
    <property type="match status" value="5"/>
</dbReference>
<dbReference type="PRINTS" id="PR00320">
    <property type="entry name" value="GPROTEINBRPT"/>
</dbReference>
<dbReference type="Proteomes" id="UP000626109">
    <property type="component" value="Unassembled WGS sequence"/>
</dbReference>
<dbReference type="InterPro" id="IPR020472">
    <property type="entry name" value="WD40_PAC1"/>
</dbReference>
<keyword evidence="9" id="KW-1185">Reference proteome</keyword>
<evidence type="ECO:0000313" key="9">
    <source>
        <dbReference type="Proteomes" id="UP000654075"/>
    </source>
</evidence>
<evidence type="ECO:0000259" key="5">
    <source>
        <dbReference type="PROSITE" id="PS50053"/>
    </source>
</evidence>
<evidence type="ECO:0000313" key="6">
    <source>
        <dbReference type="EMBL" id="CAE8588834.1"/>
    </source>
</evidence>
<keyword evidence="1 3" id="KW-0853">WD repeat</keyword>
<feature type="region of interest" description="Disordered" evidence="4">
    <location>
        <begin position="433"/>
        <end position="532"/>
    </location>
</feature>
<dbReference type="Gene3D" id="2.130.10.10">
    <property type="entry name" value="YVTN repeat-like/Quinoprotein amine dehydrogenase"/>
    <property type="match status" value="2"/>
</dbReference>
<feature type="repeat" description="WD" evidence="3">
    <location>
        <begin position="330"/>
        <end position="372"/>
    </location>
</feature>
<dbReference type="SUPFAM" id="SSF54236">
    <property type="entry name" value="Ubiquitin-like"/>
    <property type="match status" value="1"/>
</dbReference>
<dbReference type="EMBL" id="CAJNNW010017961">
    <property type="protein sequence ID" value="CAE8662100.1"/>
    <property type="molecule type" value="Genomic_DNA"/>
</dbReference>
<dbReference type="PROSITE" id="PS50082">
    <property type="entry name" value="WD_REPEATS_2"/>
    <property type="match status" value="6"/>
</dbReference>
<dbReference type="EMBL" id="CAJNNV010003347">
    <property type="protein sequence ID" value="CAE8588834.1"/>
    <property type="molecule type" value="Genomic_DNA"/>
</dbReference>
<feature type="compositionally biased region" description="Low complexity" evidence="4">
    <location>
        <begin position="495"/>
        <end position="504"/>
    </location>
</feature>
<feature type="region of interest" description="Disordered" evidence="4">
    <location>
        <begin position="1"/>
        <end position="46"/>
    </location>
</feature>
<reference evidence="7" key="1">
    <citation type="submission" date="2021-02" db="EMBL/GenBank/DDBJ databases">
        <authorList>
            <person name="Dougan E. K."/>
            <person name="Rhodes N."/>
            <person name="Thang M."/>
            <person name="Chan C."/>
        </authorList>
    </citation>
    <scope>NUCLEOTIDE SEQUENCE</scope>
</reference>
<dbReference type="OMA" id="VRIWATE"/>
<dbReference type="PANTHER" id="PTHR14604">
    <property type="entry name" value="WD40 REPEAT PF20"/>
    <property type="match status" value="1"/>
</dbReference>
<feature type="repeat" description="WD" evidence="3">
    <location>
        <begin position="157"/>
        <end position="198"/>
    </location>
</feature>
<dbReference type="SMART" id="SM00320">
    <property type="entry name" value="WD40"/>
    <property type="match status" value="7"/>
</dbReference>
<accession>A0A813J427</accession>
<evidence type="ECO:0000313" key="8">
    <source>
        <dbReference type="Proteomes" id="UP000626109"/>
    </source>
</evidence>
<dbReference type="Proteomes" id="UP000654075">
    <property type="component" value="Unassembled WGS sequence"/>
</dbReference>
<dbReference type="PANTHER" id="PTHR14604:SF4">
    <property type="entry name" value="F-BOX DOMAIN-CONTAINING PROTEIN"/>
    <property type="match status" value="1"/>
</dbReference>
<dbReference type="SUPFAM" id="SSF50978">
    <property type="entry name" value="WD40 repeat-like"/>
    <property type="match status" value="1"/>
</dbReference>
<organism evidence="7 8">
    <name type="scientific">Polarella glacialis</name>
    <name type="common">Dinoflagellate</name>
    <dbReference type="NCBI Taxonomy" id="89957"/>
    <lineage>
        <taxon>Eukaryota</taxon>
        <taxon>Sar</taxon>
        <taxon>Alveolata</taxon>
        <taxon>Dinophyceae</taxon>
        <taxon>Suessiales</taxon>
        <taxon>Suessiaceae</taxon>
        <taxon>Polarella</taxon>
    </lineage>
</organism>
<dbReference type="PROSITE" id="PS50053">
    <property type="entry name" value="UBIQUITIN_2"/>
    <property type="match status" value="1"/>
</dbReference>
<dbReference type="InterPro" id="IPR050995">
    <property type="entry name" value="WD-F-box_domain-protein"/>
</dbReference>
<dbReference type="OrthoDB" id="338608at2759"/>
<comment type="caution">
    <text evidence="7">The sequence shown here is derived from an EMBL/GenBank/DDBJ whole genome shotgun (WGS) entry which is preliminary data.</text>
</comment>
<gene>
    <name evidence="6" type="ORF">PGLA1383_LOCUS7617</name>
    <name evidence="7" type="ORF">PGLA2088_LOCUS14727</name>
</gene>
<feature type="repeat" description="WD" evidence="3">
    <location>
        <begin position="283"/>
        <end position="324"/>
    </location>
</feature>
<evidence type="ECO:0000256" key="4">
    <source>
        <dbReference type="SAM" id="MobiDB-lite"/>
    </source>
</evidence>
<dbReference type="Pfam" id="PF00400">
    <property type="entry name" value="WD40"/>
    <property type="match status" value="6"/>
</dbReference>